<sequence>MRKRFFLLFCLFCSFSAFAKTEQPSRFDTLLQRYFFNPFIGPENVKTIDYYRHAPGTKDSIRFPKPGKDQGAQYYQVRKQSFFKSDSNNHFKLMNPSAGPQVICAYPTQEAQREQRRRDFSCQYRASVNALPGDELSFTHADLTVDWSKNSVDDKEYDPDLFRNEIKSVTVVYHFATELDAVRAFQTMKSAFSATDAVSNNTILTERKVYAANFTRGNSFVVIRNYFDTNQYTIFITLRLVGRI</sequence>
<evidence type="ECO:0000256" key="1">
    <source>
        <dbReference type="SAM" id="SignalP"/>
    </source>
</evidence>
<dbReference type="AlphaFoldDB" id="A0A2W2B3E0"/>
<dbReference type="Proteomes" id="UP000248745">
    <property type="component" value="Unassembled WGS sequence"/>
</dbReference>
<keyword evidence="3" id="KW-1185">Reference proteome</keyword>
<organism evidence="2 3">
    <name type="scientific">Taibaiella soli</name>
    <dbReference type="NCBI Taxonomy" id="1649169"/>
    <lineage>
        <taxon>Bacteria</taxon>
        <taxon>Pseudomonadati</taxon>
        <taxon>Bacteroidota</taxon>
        <taxon>Chitinophagia</taxon>
        <taxon>Chitinophagales</taxon>
        <taxon>Chitinophagaceae</taxon>
        <taxon>Taibaiella</taxon>
    </lineage>
</organism>
<feature type="signal peptide" evidence="1">
    <location>
        <begin position="1"/>
        <end position="19"/>
    </location>
</feature>
<gene>
    <name evidence="2" type="ORF">DN068_00990</name>
</gene>
<protein>
    <submittedName>
        <fullName evidence="2">Uncharacterized protein</fullName>
    </submittedName>
</protein>
<comment type="caution">
    <text evidence="2">The sequence shown here is derived from an EMBL/GenBank/DDBJ whole genome shotgun (WGS) entry which is preliminary data.</text>
</comment>
<evidence type="ECO:0000313" key="3">
    <source>
        <dbReference type="Proteomes" id="UP000248745"/>
    </source>
</evidence>
<reference evidence="2 3" key="1">
    <citation type="submission" date="2018-06" db="EMBL/GenBank/DDBJ databases">
        <title>Mucibacter soli gen. nov., sp. nov., a new member of the family Chitinophagaceae producing mucin.</title>
        <authorList>
            <person name="Kim M.-K."/>
            <person name="Park S."/>
            <person name="Kim T.-S."/>
            <person name="Joung Y."/>
            <person name="Han J.-H."/>
            <person name="Kim S.B."/>
        </authorList>
    </citation>
    <scope>NUCLEOTIDE SEQUENCE [LARGE SCALE GENOMIC DNA]</scope>
    <source>
        <strain evidence="2 3">R1-15</strain>
    </source>
</reference>
<dbReference type="RefSeq" id="WP_110997010.1">
    <property type="nucleotide sequence ID" value="NZ_QKTW01000002.1"/>
</dbReference>
<keyword evidence="1" id="KW-0732">Signal</keyword>
<evidence type="ECO:0000313" key="2">
    <source>
        <dbReference type="EMBL" id="PZF74804.1"/>
    </source>
</evidence>
<proteinExistence type="predicted"/>
<dbReference type="EMBL" id="QKTW01000002">
    <property type="protein sequence ID" value="PZF74804.1"/>
    <property type="molecule type" value="Genomic_DNA"/>
</dbReference>
<name>A0A2W2B3E0_9BACT</name>
<accession>A0A2W2B3E0</accession>
<feature type="chain" id="PRO_5015958882" evidence="1">
    <location>
        <begin position="20"/>
        <end position="244"/>
    </location>
</feature>